<name>A0A133U5L8_9EURY</name>
<reference evidence="2 3" key="1">
    <citation type="journal article" date="2016" name="Sci. Rep.">
        <title>Metabolic traits of an uncultured archaeal lineage -MSBL1- from brine pools of the Red Sea.</title>
        <authorList>
            <person name="Mwirichia R."/>
            <person name="Alam I."/>
            <person name="Rashid M."/>
            <person name="Vinu M."/>
            <person name="Ba-Alawi W."/>
            <person name="Anthony Kamau A."/>
            <person name="Kamanda Ngugi D."/>
            <person name="Goker M."/>
            <person name="Klenk H.P."/>
            <person name="Bajic V."/>
            <person name="Stingl U."/>
        </authorList>
    </citation>
    <scope>NUCLEOTIDE SEQUENCE [LARGE SCALE GENOMIC DNA]</scope>
    <source>
        <strain evidence="2">SCGC-AAA259D14</strain>
    </source>
</reference>
<dbReference type="AlphaFoldDB" id="A0A133U5L8"/>
<dbReference type="SUPFAM" id="SSF56281">
    <property type="entry name" value="Metallo-hydrolase/oxidoreductase"/>
    <property type="match status" value="1"/>
</dbReference>
<dbReference type="Gene3D" id="3.60.15.10">
    <property type="entry name" value="Ribonuclease Z/Hydroxyacylglutathione hydrolase-like"/>
    <property type="match status" value="1"/>
</dbReference>
<dbReference type="SMART" id="SM00849">
    <property type="entry name" value="Lactamase_B"/>
    <property type="match status" value="1"/>
</dbReference>
<proteinExistence type="predicted"/>
<evidence type="ECO:0000259" key="1">
    <source>
        <dbReference type="SMART" id="SM00849"/>
    </source>
</evidence>
<evidence type="ECO:0000313" key="2">
    <source>
        <dbReference type="EMBL" id="KXA89491.1"/>
    </source>
</evidence>
<dbReference type="EMBL" id="LHXL01000035">
    <property type="protein sequence ID" value="KXA89491.1"/>
    <property type="molecule type" value="Genomic_DNA"/>
</dbReference>
<evidence type="ECO:0000313" key="3">
    <source>
        <dbReference type="Proteomes" id="UP000070589"/>
    </source>
</evidence>
<organism evidence="2 3">
    <name type="scientific">candidate division MSBL1 archaeon SCGC-AAA259D14</name>
    <dbReference type="NCBI Taxonomy" id="1698261"/>
    <lineage>
        <taxon>Archaea</taxon>
        <taxon>Methanobacteriati</taxon>
        <taxon>Methanobacteriota</taxon>
        <taxon>candidate division MSBL1</taxon>
    </lineage>
</organism>
<dbReference type="Pfam" id="PF00753">
    <property type="entry name" value="Lactamase_B"/>
    <property type="match status" value="1"/>
</dbReference>
<dbReference type="PANTHER" id="PTHR42951">
    <property type="entry name" value="METALLO-BETA-LACTAMASE DOMAIN-CONTAINING"/>
    <property type="match status" value="1"/>
</dbReference>
<feature type="domain" description="Metallo-beta-lactamase" evidence="1">
    <location>
        <begin position="29"/>
        <end position="221"/>
    </location>
</feature>
<accession>A0A133U5L8</accession>
<comment type="caution">
    <text evidence="2">The sequence shown here is derived from an EMBL/GenBank/DDBJ whole genome shotgun (WGS) entry which is preliminary data.</text>
</comment>
<sequence>MFETESYENGEIVRWAWARDIDLVPQPFWTSVYLIDGLLIDTGPPAGSNEFERFIESNLDEVEKVVITHWHEDHCGGANYLTEELDLPVFIHGNGIDKVRNGFSLPYYRETVWGGPVEPAPEVRRIDFDSINTRSGRYSFEVMHMPGHSSDLVALIEPEKEWIFEADTVSPERQMSFGETRDGLEEEMEPVVEDIEGIYSSLRKLQERVVEMDNPTVFTSSYGEFGGDIVDRNVDELGELHENVHEYREEGLEVREIVEKLFGGEHLVGELTNHALSRKNLVESLLEWPRGSRGRSTV</sequence>
<dbReference type="InterPro" id="IPR001279">
    <property type="entry name" value="Metallo-B-lactamas"/>
</dbReference>
<protein>
    <recommendedName>
        <fullName evidence="1">Metallo-beta-lactamase domain-containing protein</fullName>
    </recommendedName>
</protein>
<dbReference type="InterPro" id="IPR036866">
    <property type="entry name" value="RibonucZ/Hydroxyglut_hydro"/>
</dbReference>
<gene>
    <name evidence="2" type="ORF">AKJ62_03055</name>
</gene>
<keyword evidence="3" id="KW-1185">Reference proteome</keyword>
<dbReference type="InterPro" id="IPR050855">
    <property type="entry name" value="NDM-1-like"/>
</dbReference>
<dbReference type="Proteomes" id="UP000070589">
    <property type="component" value="Unassembled WGS sequence"/>
</dbReference>